<feature type="region of interest" description="Disordered" evidence="1">
    <location>
        <begin position="196"/>
        <end position="228"/>
    </location>
</feature>
<gene>
    <name evidence="3" type="primary">LOC106080199</name>
</gene>
<keyword evidence="2" id="KW-1185">Reference proteome</keyword>
<organism evidence="2 3">
    <name type="scientific">Biomphalaria glabrata</name>
    <name type="common">Bloodfluke planorb</name>
    <name type="synonym">Freshwater snail</name>
    <dbReference type="NCBI Taxonomy" id="6526"/>
    <lineage>
        <taxon>Eukaryota</taxon>
        <taxon>Metazoa</taxon>
        <taxon>Spiralia</taxon>
        <taxon>Lophotrochozoa</taxon>
        <taxon>Mollusca</taxon>
        <taxon>Gastropoda</taxon>
        <taxon>Heterobranchia</taxon>
        <taxon>Euthyneura</taxon>
        <taxon>Panpulmonata</taxon>
        <taxon>Hygrophila</taxon>
        <taxon>Lymnaeoidea</taxon>
        <taxon>Planorbidae</taxon>
        <taxon>Biomphalaria</taxon>
    </lineage>
</organism>
<feature type="compositionally biased region" description="Low complexity" evidence="1">
    <location>
        <begin position="196"/>
        <end position="209"/>
    </location>
</feature>
<evidence type="ECO:0000256" key="1">
    <source>
        <dbReference type="SAM" id="MobiDB-lite"/>
    </source>
</evidence>
<evidence type="ECO:0000313" key="2">
    <source>
        <dbReference type="Proteomes" id="UP001165740"/>
    </source>
</evidence>
<name>A0A9W2ZE51_BIOGL</name>
<feature type="compositionally biased region" description="Polar residues" evidence="1">
    <location>
        <begin position="217"/>
        <end position="228"/>
    </location>
</feature>
<proteinExistence type="predicted"/>
<evidence type="ECO:0000313" key="3">
    <source>
        <dbReference type="RefSeq" id="XP_055873349.1"/>
    </source>
</evidence>
<protein>
    <submittedName>
        <fullName evidence="3">Uncharacterized protein LOC106080199 isoform X1</fullName>
    </submittedName>
</protein>
<dbReference type="RefSeq" id="XP_055873349.1">
    <property type="nucleotide sequence ID" value="XM_056017374.1"/>
</dbReference>
<dbReference type="GeneID" id="106080199"/>
<dbReference type="AlphaFoldDB" id="A0A9W2ZE51"/>
<accession>A0A9W2ZE51</accession>
<reference evidence="3" key="1">
    <citation type="submission" date="2025-08" db="UniProtKB">
        <authorList>
            <consortium name="RefSeq"/>
        </authorList>
    </citation>
    <scope>IDENTIFICATION</scope>
</reference>
<dbReference type="Proteomes" id="UP001165740">
    <property type="component" value="Chromosome 18"/>
</dbReference>
<sequence length="427" mass="48408">MISILLDNTKIADKNEWIIVRANNVTWTVTHLKFIERHITQHSLTSPSSTFGCYLYGFTLGTGHMEPLGFIVSPLNLPCQVDTSNETEVPVDDLLDNDCDGFVDEEFLDGVDNDKDSQIDEDTNSFKVLREYEPWSEWACGRDCNDTRMYRYRECKKDLPNVICQGEATQSKPEDCYINGRCPSHTPERFTNLTTIQTTQSSQSWSSERSTNELTKETTQPSKAWPSETQEATTEITHPRMPWSFAKVQFLSKSMPVEGEHVSLLCTAAVMDVLPQGANCVDVLEVSYYDLKTDTNLILAVYGKSKNKTFKLKNIKWSVTMRGIDYSINGECMNLYTATITLRTPNIQVEQSGPYACFIFTSTSVWLHEGATLTVRPTKNTSTFVTWYDETTGRVNISKARRAQFHTGDVIKLIALFVICIYLIKTV</sequence>
<dbReference type="OrthoDB" id="5973910at2759"/>